<feature type="transmembrane region" description="Helical" evidence="2">
    <location>
        <begin position="45"/>
        <end position="72"/>
    </location>
</feature>
<sequence>MERKKNVIPFNPERRRSTSIHKRKHTTKKKNQSAEKMTFWDRVGIFITEIIETIIIPFALLVVFLSWIASLVKKLVHWISK</sequence>
<keyword evidence="2" id="KW-1133">Transmembrane helix</keyword>
<evidence type="ECO:0000313" key="3">
    <source>
        <dbReference type="EMBL" id="SQI62729.1"/>
    </source>
</evidence>
<dbReference type="AlphaFoldDB" id="A0A2X4WIM8"/>
<gene>
    <name evidence="3" type="ORF">NCTC4824_03750</name>
</gene>
<evidence type="ECO:0000313" key="4">
    <source>
        <dbReference type="Proteomes" id="UP000249134"/>
    </source>
</evidence>
<feature type="compositionally biased region" description="Basic residues" evidence="1">
    <location>
        <begin position="17"/>
        <end position="31"/>
    </location>
</feature>
<dbReference type="KEGG" id="blen:NCTC4824_03750"/>
<accession>A0A2X4WIM8</accession>
<dbReference type="EMBL" id="LS483476">
    <property type="protein sequence ID" value="SQI62729.1"/>
    <property type="molecule type" value="Genomic_DNA"/>
</dbReference>
<dbReference type="STRING" id="1348624.GCA_001591545_03182"/>
<dbReference type="Proteomes" id="UP000249134">
    <property type="component" value="Chromosome 1"/>
</dbReference>
<organism evidence="3 4">
    <name type="scientific">Lederbergia lenta</name>
    <name type="common">Bacillus lentus</name>
    <dbReference type="NCBI Taxonomy" id="1467"/>
    <lineage>
        <taxon>Bacteria</taxon>
        <taxon>Bacillati</taxon>
        <taxon>Bacillota</taxon>
        <taxon>Bacilli</taxon>
        <taxon>Bacillales</taxon>
        <taxon>Bacillaceae</taxon>
        <taxon>Lederbergia</taxon>
    </lineage>
</organism>
<name>A0A2X4WIM8_LEDLE</name>
<evidence type="ECO:0000256" key="1">
    <source>
        <dbReference type="SAM" id="MobiDB-lite"/>
    </source>
</evidence>
<protein>
    <submittedName>
        <fullName evidence="3">Uncharacterized protein</fullName>
    </submittedName>
</protein>
<proteinExistence type="predicted"/>
<feature type="region of interest" description="Disordered" evidence="1">
    <location>
        <begin position="1"/>
        <end position="33"/>
    </location>
</feature>
<keyword evidence="2" id="KW-0812">Transmembrane</keyword>
<keyword evidence="4" id="KW-1185">Reference proteome</keyword>
<keyword evidence="2" id="KW-0472">Membrane</keyword>
<evidence type="ECO:0000256" key="2">
    <source>
        <dbReference type="SAM" id="Phobius"/>
    </source>
</evidence>
<reference evidence="3 4" key="1">
    <citation type="submission" date="2018-06" db="EMBL/GenBank/DDBJ databases">
        <authorList>
            <consortium name="Pathogen Informatics"/>
            <person name="Doyle S."/>
        </authorList>
    </citation>
    <scope>NUCLEOTIDE SEQUENCE [LARGE SCALE GENOMIC DNA]</scope>
    <source>
        <strain evidence="3 4">NCTC4824</strain>
    </source>
</reference>
<dbReference type="RefSeq" id="WP_066144415.1">
    <property type="nucleotide sequence ID" value="NZ_CBCSGM010000004.1"/>
</dbReference>